<dbReference type="AlphaFoldDB" id="A0A3E2H270"/>
<feature type="non-terminal residue" evidence="5">
    <location>
        <position position="1"/>
    </location>
</feature>
<dbReference type="OrthoDB" id="5840532at2759"/>
<dbReference type="SUPFAM" id="SSF51182">
    <property type="entry name" value="RmlC-like cupins"/>
    <property type="match status" value="1"/>
</dbReference>
<keyword evidence="3" id="KW-0560">Oxidoreductase</keyword>
<keyword evidence="2" id="KW-0521">NADP</keyword>
<keyword evidence="6" id="KW-1185">Reference proteome</keyword>
<evidence type="ECO:0000256" key="2">
    <source>
        <dbReference type="ARBA" id="ARBA00022857"/>
    </source>
</evidence>
<sequence>MIEVKGQKLYFHVFATLLAFEDKQHLEDIGVQVIVCDVTNEHDVSSLKCAIENVSNGNLSVLINNAGICYTMTAADTDISEVQKMFAGVIVNIGSVGGIVPYVYGASYNASKAALHHYGNTLRTEMKPFGVRVVNVISGEVSTNILKSDKVKKRQLPKDSIYAPLATDFEAHISRTPKTITPDEYATAVVKEILKKDPAAWFWYGSQTFTTVLKGLLMDIRGFALVTGAGSGIGKDCGIAYAIEGAAGVAFADINWPDAEKAMEESKLLATNPEYQAISITVDVSDPQSVDHMVAQVVDKFGRIDYSVHSAGVGVQDPQSVSNASISEFQRFFDVNVKGTLLCVRAVSRQMRKQDPLLIPSRSNIQGRNCGRGVIINLGSSNSYVATPNIVQYTTSKHAVLGLTRNAALDLAKDGIRVNAICPSWVETPMVERAIAGDPNLGTLMKKVIPLGRIATQEEISDVLMFMSSPRSSYVTGADLDIGPITKFPADDLRASQRFITSHNKEGKGVFITTDHGDHHKVMVQGKGVANIIYSTLGNPVDLAKEVDVKYAKEHEPGLHIPNGTVVRLIDFAPGVESPMHRAMSIDYGIVIEGEFEITLDSGESRIMKPGDISVQRATMHKWRNCSKDKSGRMVFILLDCLPFEVNGKAITQELGDLAGEYAEH</sequence>
<dbReference type="InterPro" id="IPR002347">
    <property type="entry name" value="SDR_fam"/>
</dbReference>
<dbReference type="GO" id="GO:0019433">
    <property type="term" value="P:triglyceride catabolic process"/>
    <property type="evidence" value="ECO:0007669"/>
    <property type="project" value="TreeGrafter"/>
</dbReference>
<proteinExistence type="inferred from homology"/>
<dbReference type="Gene3D" id="2.60.120.10">
    <property type="entry name" value="Jelly Rolls"/>
    <property type="match status" value="1"/>
</dbReference>
<evidence type="ECO:0000259" key="4">
    <source>
        <dbReference type="Pfam" id="PF07883"/>
    </source>
</evidence>
<evidence type="ECO:0000313" key="6">
    <source>
        <dbReference type="Proteomes" id="UP000258309"/>
    </source>
</evidence>
<dbReference type="InterPro" id="IPR011051">
    <property type="entry name" value="RmlC_Cupin_sf"/>
</dbReference>
<feature type="domain" description="Cupin type-2" evidence="4">
    <location>
        <begin position="569"/>
        <end position="637"/>
    </location>
</feature>
<dbReference type="PANTHER" id="PTHR44169:SF3">
    <property type="entry name" value="SHORT-CHAIN DEHYDROGENASE SRDE"/>
    <property type="match status" value="1"/>
</dbReference>
<dbReference type="PROSITE" id="PS00061">
    <property type="entry name" value="ADH_SHORT"/>
    <property type="match status" value="2"/>
</dbReference>
<dbReference type="EMBL" id="NCSJ02000204">
    <property type="protein sequence ID" value="RFU27490.1"/>
    <property type="molecule type" value="Genomic_DNA"/>
</dbReference>
<reference evidence="5 6" key="1">
    <citation type="submission" date="2018-05" db="EMBL/GenBank/DDBJ databases">
        <title>Draft genome sequence of Scytalidium lignicola DSM 105466, a ubiquitous saprotrophic fungus.</title>
        <authorList>
            <person name="Buettner E."/>
            <person name="Gebauer A.M."/>
            <person name="Hofrichter M."/>
            <person name="Liers C."/>
            <person name="Kellner H."/>
        </authorList>
    </citation>
    <scope>NUCLEOTIDE SEQUENCE [LARGE SCALE GENOMIC DNA]</scope>
    <source>
        <strain evidence="5 6">DSM 105466</strain>
    </source>
</reference>
<dbReference type="STRING" id="5539.A0A3E2H270"/>
<accession>A0A3E2H270</accession>
<dbReference type="GO" id="GO:0005783">
    <property type="term" value="C:endoplasmic reticulum"/>
    <property type="evidence" value="ECO:0007669"/>
    <property type="project" value="TreeGrafter"/>
</dbReference>
<protein>
    <recommendedName>
        <fullName evidence="4">Cupin type-2 domain-containing protein</fullName>
    </recommendedName>
</protein>
<dbReference type="GO" id="GO:0009688">
    <property type="term" value="P:abscisic acid biosynthetic process"/>
    <property type="evidence" value="ECO:0007669"/>
    <property type="project" value="UniProtKB-ARBA"/>
</dbReference>
<dbReference type="Gene3D" id="3.40.50.720">
    <property type="entry name" value="NAD(P)-binding Rossmann-like Domain"/>
    <property type="match status" value="3"/>
</dbReference>
<dbReference type="PRINTS" id="PR00080">
    <property type="entry name" value="SDRFAMILY"/>
</dbReference>
<name>A0A3E2H270_SCYLI</name>
<gene>
    <name evidence="5" type="ORF">B7463_g8850</name>
</gene>
<dbReference type="CDD" id="cd05233">
    <property type="entry name" value="SDR_c"/>
    <property type="match status" value="1"/>
</dbReference>
<organism evidence="5 6">
    <name type="scientific">Scytalidium lignicola</name>
    <name type="common">Hyphomycete</name>
    <dbReference type="NCBI Taxonomy" id="5539"/>
    <lineage>
        <taxon>Eukaryota</taxon>
        <taxon>Fungi</taxon>
        <taxon>Dikarya</taxon>
        <taxon>Ascomycota</taxon>
        <taxon>Pezizomycotina</taxon>
        <taxon>Leotiomycetes</taxon>
        <taxon>Leotiomycetes incertae sedis</taxon>
        <taxon>Scytalidium</taxon>
    </lineage>
</organism>
<dbReference type="PRINTS" id="PR00081">
    <property type="entry name" value="GDHRDH"/>
</dbReference>
<comment type="similarity">
    <text evidence="1">Belongs to the short-chain dehydrogenases/reductases (SDR) family.</text>
</comment>
<dbReference type="InterPro" id="IPR020904">
    <property type="entry name" value="Sc_DH/Rdtase_CS"/>
</dbReference>
<dbReference type="Pfam" id="PF07883">
    <property type="entry name" value="Cupin_2"/>
    <property type="match status" value="1"/>
</dbReference>
<dbReference type="GO" id="GO:0004806">
    <property type="term" value="F:triacylglycerol lipase activity"/>
    <property type="evidence" value="ECO:0007669"/>
    <property type="project" value="TreeGrafter"/>
</dbReference>
<dbReference type="InterPro" id="IPR013096">
    <property type="entry name" value="Cupin_2"/>
</dbReference>
<dbReference type="GO" id="GO:0005811">
    <property type="term" value="C:lipid droplet"/>
    <property type="evidence" value="ECO:0007669"/>
    <property type="project" value="TreeGrafter"/>
</dbReference>
<comment type="caution">
    <text evidence="5">The sequence shown here is derived from an EMBL/GenBank/DDBJ whole genome shotgun (WGS) entry which is preliminary data.</text>
</comment>
<feature type="non-terminal residue" evidence="5">
    <location>
        <position position="665"/>
    </location>
</feature>
<dbReference type="FunFam" id="3.40.50.720:FF:000084">
    <property type="entry name" value="Short-chain dehydrogenase reductase"/>
    <property type="match status" value="1"/>
</dbReference>
<dbReference type="Pfam" id="PF13561">
    <property type="entry name" value="adh_short_C2"/>
    <property type="match status" value="1"/>
</dbReference>
<evidence type="ECO:0000256" key="3">
    <source>
        <dbReference type="ARBA" id="ARBA00023002"/>
    </source>
</evidence>
<dbReference type="CDD" id="cd02231">
    <property type="entry name" value="cupin_BLL6423-like"/>
    <property type="match status" value="1"/>
</dbReference>
<dbReference type="PANTHER" id="PTHR44169">
    <property type="entry name" value="NADPH-DEPENDENT 1-ACYLDIHYDROXYACETONE PHOSPHATE REDUCTASE"/>
    <property type="match status" value="1"/>
</dbReference>
<dbReference type="SUPFAM" id="SSF51735">
    <property type="entry name" value="NAD(P)-binding Rossmann-fold domains"/>
    <property type="match status" value="2"/>
</dbReference>
<dbReference type="GO" id="GO:0006654">
    <property type="term" value="P:phosphatidic acid biosynthetic process"/>
    <property type="evidence" value="ECO:0007669"/>
    <property type="project" value="TreeGrafter"/>
</dbReference>
<dbReference type="Proteomes" id="UP000258309">
    <property type="component" value="Unassembled WGS sequence"/>
</dbReference>
<dbReference type="InterPro" id="IPR036291">
    <property type="entry name" value="NAD(P)-bd_dom_sf"/>
</dbReference>
<evidence type="ECO:0000256" key="1">
    <source>
        <dbReference type="ARBA" id="ARBA00006484"/>
    </source>
</evidence>
<evidence type="ECO:0000313" key="5">
    <source>
        <dbReference type="EMBL" id="RFU27490.1"/>
    </source>
</evidence>
<dbReference type="Pfam" id="PF00106">
    <property type="entry name" value="adh_short"/>
    <property type="match status" value="1"/>
</dbReference>
<dbReference type="GO" id="GO:0000140">
    <property type="term" value="F:acylglycerone-phosphate reductase (NADP+) activity"/>
    <property type="evidence" value="ECO:0007669"/>
    <property type="project" value="TreeGrafter"/>
</dbReference>
<dbReference type="InterPro" id="IPR014710">
    <property type="entry name" value="RmlC-like_jellyroll"/>
</dbReference>